<accession>A0ABS9KE52</accession>
<dbReference type="RefSeq" id="WP_237854413.1">
    <property type="nucleotide sequence ID" value="NZ_JAKLWS010000012.1"/>
</dbReference>
<keyword evidence="1" id="KW-0812">Transmembrane</keyword>
<evidence type="ECO:0000256" key="1">
    <source>
        <dbReference type="SAM" id="Phobius"/>
    </source>
</evidence>
<protein>
    <recommendedName>
        <fullName evidence="4">Cytochrome c domain-containing protein</fullName>
    </recommendedName>
</protein>
<keyword evidence="3" id="KW-1185">Reference proteome</keyword>
<feature type="transmembrane region" description="Helical" evidence="1">
    <location>
        <begin position="6"/>
        <end position="23"/>
    </location>
</feature>
<gene>
    <name evidence="2" type="ORF">L6773_11060</name>
</gene>
<reference evidence="2" key="1">
    <citation type="submission" date="2022-01" db="EMBL/GenBank/DDBJ databases">
        <authorList>
            <person name="Wang Y."/>
        </authorList>
    </citation>
    <scope>NUCLEOTIDE SEQUENCE</scope>
    <source>
        <strain evidence="2">WB101</strain>
    </source>
</reference>
<sequence length="157" mass="16600">MNNTHLIFLIITGFMVFTLFYSCESSSSGGGSGELISSFNSSKSHNTGSNCMNCHVQGGGGDGIFSVAGTVYDEALNSVLPNSIVRIYSSPNSDEMPIAVIEVDSRGNFYTTANINFGDGLYTSVEGATTEIFMESPITSGSCSSCHGDSTERVWAK</sequence>
<reference evidence="2" key="2">
    <citation type="submission" date="2024-05" db="EMBL/GenBank/DDBJ databases">
        <title>Rhodohalobacter halophilus gen. nov., sp. nov., a moderately halophilic member of the family Balneolaceae.</title>
        <authorList>
            <person name="Xia J."/>
        </authorList>
    </citation>
    <scope>NUCLEOTIDE SEQUENCE</scope>
    <source>
        <strain evidence="2">WB101</strain>
    </source>
</reference>
<evidence type="ECO:0008006" key="4">
    <source>
        <dbReference type="Google" id="ProtNLM"/>
    </source>
</evidence>
<keyword evidence="1" id="KW-1133">Transmembrane helix</keyword>
<proteinExistence type="predicted"/>
<evidence type="ECO:0000313" key="2">
    <source>
        <dbReference type="EMBL" id="MCG2589110.1"/>
    </source>
</evidence>
<evidence type="ECO:0000313" key="3">
    <source>
        <dbReference type="Proteomes" id="UP001165366"/>
    </source>
</evidence>
<dbReference type="SUPFAM" id="SSF48695">
    <property type="entry name" value="Multiheme cytochromes"/>
    <property type="match status" value="1"/>
</dbReference>
<name>A0ABS9KE52_9BACT</name>
<dbReference type="InterPro" id="IPR036280">
    <property type="entry name" value="Multihaem_cyt_sf"/>
</dbReference>
<keyword evidence="1" id="KW-0472">Membrane</keyword>
<organism evidence="2 3">
    <name type="scientific">Rhodohalobacter sulfatireducens</name>
    <dbReference type="NCBI Taxonomy" id="2911366"/>
    <lineage>
        <taxon>Bacteria</taxon>
        <taxon>Pseudomonadati</taxon>
        <taxon>Balneolota</taxon>
        <taxon>Balneolia</taxon>
        <taxon>Balneolales</taxon>
        <taxon>Balneolaceae</taxon>
        <taxon>Rhodohalobacter</taxon>
    </lineage>
</organism>
<dbReference type="EMBL" id="JAKLWS010000012">
    <property type="protein sequence ID" value="MCG2589110.1"/>
    <property type="molecule type" value="Genomic_DNA"/>
</dbReference>
<comment type="caution">
    <text evidence="2">The sequence shown here is derived from an EMBL/GenBank/DDBJ whole genome shotgun (WGS) entry which is preliminary data.</text>
</comment>
<dbReference type="Proteomes" id="UP001165366">
    <property type="component" value="Unassembled WGS sequence"/>
</dbReference>